<dbReference type="Pfam" id="PF07690">
    <property type="entry name" value="MFS_1"/>
    <property type="match status" value="1"/>
</dbReference>
<dbReference type="RefSeq" id="WP_268601198.1">
    <property type="nucleotide sequence ID" value="NZ_JAMDLV010000021.1"/>
</dbReference>
<feature type="transmembrane region" description="Helical" evidence="6">
    <location>
        <begin position="144"/>
        <end position="165"/>
    </location>
</feature>
<keyword evidence="9" id="KW-1185">Reference proteome</keyword>
<feature type="transmembrane region" description="Helical" evidence="6">
    <location>
        <begin position="177"/>
        <end position="194"/>
    </location>
</feature>
<feature type="transmembrane region" description="Helical" evidence="6">
    <location>
        <begin position="54"/>
        <end position="72"/>
    </location>
</feature>
<evidence type="ECO:0000256" key="4">
    <source>
        <dbReference type="ARBA" id="ARBA00022989"/>
    </source>
</evidence>
<dbReference type="InterPro" id="IPR020846">
    <property type="entry name" value="MFS_dom"/>
</dbReference>
<comment type="caution">
    <text evidence="8">The sequence shown here is derived from an EMBL/GenBank/DDBJ whole genome shotgun (WGS) entry which is preliminary data.</text>
</comment>
<dbReference type="PANTHER" id="PTHR42718">
    <property type="entry name" value="MAJOR FACILITATOR SUPERFAMILY MULTIDRUG TRANSPORTER MFSC"/>
    <property type="match status" value="1"/>
</dbReference>
<name>A0ABT4DVE2_9BACL</name>
<evidence type="ECO:0000256" key="6">
    <source>
        <dbReference type="SAM" id="Phobius"/>
    </source>
</evidence>
<comment type="subcellular location">
    <subcellularLocation>
        <location evidence="1">Cell membrane</location>
        <topology evidence="1">Multi-pass membrane protein</topology>
    </subcellularLocation>
</comment>
<organism evidence="8 9">
    <name type="scientific">Paenibacillus apiarius</name>
    <dbReference type="NCBI Taxonomy" id="46240"/>
    <lineage>
        <taxon>Bacteria</taxon>
        <taxon>Bacillati</taxon>
        <taxon>Bacillota</taxon>
        <taxon>Bacilli</taxon>
        <taxon>Bacillales</taxon>
        <taxon>Paenibacillaceae</taxon>
        <taxon>Paenibacillus</taxon>
    </lineage>
</organism>
<evidence type="ECO:0000256" key="5">
    <source>
        <dbReference type="ARBA" id="ARBA00023136"/>
    </source>
</evidence>
<keyword evidence="5 6" id="KW-0472">Membrane</keyword>
<accession>A0ABT4DVE2</accession>
<evidence type="ECO:0000256" key="2">
    <source>
        <dbReference type="ARBA" id="ARBA00022448"/>
    </source>
</evidence>
<evidence type="ECO:0000313" key="8">
    <source>
        <dbReference type="EMBL" id="MCY9521318.1"/>
    </source>
</evidence>
<feature type="transmembrane region" description="Helical" evidence="6">
    <location>
        <begin position="84"/>
        <end position="105"/>
    </location>
</feature>
<dbReference type="PROSITE" id="PS50850">
    <property type="entry name" value="MFS"/>
    <property type="match status" value="1"/>
</dbReference>
<keyword evidence="4 6" id="KW-1133">Transmembrane helix</keyword>
<dbReference type="Gene3D" id="1.20.1720.10">
    <property type="entry name" value="Multidrug resistance protein D"/>
    <property type="match status" value="1"/>
</dbReference>
<protein>
    <submittedName>
        <fullName evidence="8">MFS transporter</fullName>
    </submittedName>
</protein>
<sequence>MLNQTILTVALPEFMGEFHINATTVQWLTTGYMLVNGVLIPVTAYFMNRFTTRQLFISSMLLLLVGSIVAASSPGFTLLLTGRLVQAAGAGIVMPLLMSVIYELFPVNKRQTGIRNGDDRSYEFAPAIAPSLAGIVIEHVSWRWLFIGMIPLLAIVILLSARYLTNVSETSKPKADILGIVYSTLGFGAILFGFSNASSSGWGIPSSCLV</sequence>
<evidence type="ECO:0000259" key="7">
    <source>
        <dbReference type="PROSITE" id="PS50850"/>
    </source>
</evidence>
<feature type="domain" description="Major facilitator superfamily (MFS) profile" evidence="7">
    <location>
        <begin position="1"/>
        <end position="210"/>
    </location>
</feature>
<proteinExistence type="predicted"/>
<dbReference type="InterPro" id="IPR011701">
    <property type="entry name" value="MFS"/>
</dbReference>
<reference evidence="8 9" key="1">
    <citation type="submission" date="2022-05" db="EMBL/GenBank/DDBJ databases">
        <title>Genome Sequencing of Bee-Associated Microbes.</title>
        <authorList>
            <person name="Dunlap C."/>
        </authorList>
    </citation>
    <scope>NUCLEOTIDE SEQUENCE [LARGE SCALE GENOMIC DNA]</scope>
    <source>
        <strain evidence="8 9">NRRL NRS-1438</strain>
    </source>
</reference>
<dbReference type="PANTHER" id="PTHR42718:SF9">
    <property type="entry name" value="MAJOR FACILITATOR SUPERFAMILY MULTIDRUG TRANSPORTER MFSC"/>
    <property type="match status" value="1"/>
</dbReference>
<feature type="transmembrane region" description="Helical" evidence="6">
    <location>
        <begin position="25"/>
        <end position="47"/>
    </location>
</feature>
<gene>
    <name evidence="8" type="ORF">M5X09_16860</name>
</gene>
<evidence type="ECO:0000256" key="3">
    <source>
        <dbReference type="ARBA" id="ARBA00022692"/>
    </source>
</evidence>
<dbReference type="InterPro" id="IPR036259">
    <property type="entry name" value="MFS_trans_sf"/>
</dbReference>
<dbReference type="SUPFAM" id="SSF103473">
    <property type="entry name" value="MFS general substrate transporter"/>
    <property type="match status" value="1"/>
</dbReference>
<evidence type="ECO:0000313" key="9">
    <source>
        <dbReference type="Proteomes" id="UP001207626"/>
    </source>
</evidence>
<keyword evidence="2" id="KW-0813">Transport</keyword>
<keyword evidence="3 6" id="KW-0812">Transmembrane</keyword>
<dbReference type="EMBL" id="JAMDLW010000022">
    <property type="protein sequence ID" value="MCY9521318.1"/>
    <property type="molecule type" value="Genomic_DNA"/>
</dbReference>
<evidence type="ECO:0000256" key="1">
    <source>
        <dbReference type="ARBA" id="ARBA00004651"/>
    </source>
</evidence>
<dbReference type="Proteomes" id="UP001207626">
    <property type="component" value="Unassembled WGS sequence"/>
</dbReference>